<dbReference type="Pfam" id="PF02575">
    <property type="entry name" value="YbaB_DNA_bd"/>
    <property type="match status" value="1"/>
</dbReference>
<name>A0AAJ3NTW4_9MYCO</name>
<dbReference type="Gene3D" id="3.30.1310.10">
    <property type="entry name" value="Nucleoid-associated protein YbaB-like domain"/>
    <property type="match status" value="1"/>
</dbReference>
<dbReference type="SUPFAM" id="SSF82607">
    <property type="entry name" value="YbaB-like"/>
    <property type="match status" value="1"/>
</dbReference>
<evidence type="ECO:0000313" key="2">
    <source>
        <dbReference type="Proteomes" id="UP000193387"/>
    </source>
</evidence>
<gene>
    <name evidence="1" type="ORF">AWC23_05445</name>
</gene>
<reference evidence="1 2" key="1">
    <citation type="submission" date="2016-01" db="EMBL/GenBank/DDBJ databases">
        <title>The new phylogeny of the genus Mycobacterium.</title>
        <authorList>
            <person name="Tarcisio F."/>
            <person name="Conor M."/>
            <person name="Antonella G."/>
            <person name="Elisabetta G."/>
            <person name="Giulia F.S."/>
            <person name="Sara T."/>
            <person name="Anna F."/>
            <person name="Clotilde B."/>
            <person name="Roberto B."/>
            <person name="Veronica D.S."/>
            <person name="Fabio R."/>
            <person name="Monica P."/>
            <person name="Olivier J."/>
            <person name="Enrico T."/>
            <person name="Nicola S."/>
        </authorList>
    </citation>
    <scope>NUCLEOTIDE SEQUENCE [LARGE SCALE GENOMIC DNA]</scope>
    <source>
        <strain evidence="1 2">DSM 44616</strain>
    </source>
</reference>
<dbReference type="InterPro" id="IPR004401">
    <property type="entry name" value="YbaB/EbfC"/>
</dbReference>
<keyword evidence="2" id="KW-1185">Reference proteome</keyword>
<dbReference type="AlphaFoldDB" id="A0AAJ3NTW4"/>
<comment type="caution">
    <text evidence="1">The sequence shown here is derived from an EMBL/GenBank/DDBJ whole genome shotgun (WGS) entry which is preliminary data.</text>
</comment>
<protein>
    <submittedName>
        <fullName evidence="1">DNA-binding protein</fullName>
    </submittedName>
</protein>
<dbReference type="GO" id="GO:0003677">
    <property type="term" value="F:DNA binding"/>
    <property type="evidence" value="ECO:0007669"/>
    <property type="project" value="UniProtKB-KW"/>
</dbReference>
<dbReference type="InterPro" id="IPR036894">
    <property type="entry name" value="YbaB-like_sf"/>
</dbReference>
<accession>A0AAJ3NTW4</accession>
<keyword evidence="1" id="KW-0238">DNA-binding</keyword>
<proteinExistence type="predicted"/>
<organism evidence="1 2">
    <name type="scientific">Mycobacterium saskatchewanense</name>
    <dbReference type="NCBI Taxonomy" id="220927"/>
    <lineage>
        <taxon>Bacteria</taxon>
        <taxon>Bacillati</taxon>
        <taxon>Actinomycetota</taxon>
        <taxon>Actinomycetes</taxon>
        <taxon>Mycobacteriales</taxon>
        <taxon>Mycobacteriaceae</taxon>
        <taxon>Mycobacterium</taxon>
        <taxon>Mycobacterium simiae complex</taxon>
    </lineage>
</organism>
<dbReference type="Proteomes" id="UP000193387">
    <property type="component" value="Unassembled WGS sequence"/>
</dbReference>
<dbReference type="RefSeq" id="WP_085254151.1">
    <property type="nucleotide sequence ID" value="NZ_AP022573.1"/>
</dbReference>
<evidence type="ECO:0000313" key="1">
    <source>
        <dbReference type="EMBL" id="ORW74229.1"/>
    </source>
</evidence>
<dbReference type="EMBL" id="LQPR01000010">
    <property type="protein sequence ID" value="ORW74229.1"/>
    <property type="molecule type" value="Genomic_DNA"/>
</dbReference>
<sequence>MSSKETHPEAAATLAEFERFTKALEDQINRTNSESFTATDETETVEVTINGHRCLSDLQIEDGLLRLGAATVEERINEALLRAQADATEAIQAQQAQLLASLTEITGSLQRSVGLA</sequence>